<gene>
    <name evidence="7" type="ORF">GR328_18110</name>
</gene>
<dbReference type="GO" id="GO:0051537">
    <property type="term" value="F:2 iron, 2 sulfur cluster binding"/>
    <property type="evidence" value="ECO:0007669"/>
    <property type="project" value="UniProtKB-KW"/>
</dbReference>
<dbReference type="FunFam" id="3.10.20.30:FF:000020">
    <property type="entry name" value="Xanthine dehydrogenase iron-sulfur subunit"/>
    <property type="match status" value="1"/>
</dbReference>
<dbReference type="PANTHER" id="PTHR45331:SF2">
    <property type="entry name" value="OXIDOREDUCTASE WITH IRON-SULFUR SUBUNIT"/>
    <property type="match status" value="1"/>
</dbReference>
<dbReference type="Gene3D" id="1.10.150.120">
    <property type="entry name" value="[2Fe-2S]-binding domain"/>
    <property type="match status" value="1"/>
</dbReference>
<evidence type="ECO:0000259" key="6">
    <source>
        <dbReference type="PROSITE" id="PS51085"/>
    </source>
</evidence>
<dbReference type="InterPro" id="IPR006058">
    <property type="entry name" value="2Fe2S_fd_BS"/>
</dbReference>
<dbReference type="GO" id="GO:0016903">
    <property type="term" value="F:oxidoreductase activity, acting on the aldehyde or oxo group of donors"/>
    <property type="evidence" value="ECO:0007669"/>
    <property type="project" value="TreeGrafter"/>
</dbReference>
<comment type="caution">
    <text evidence="7">The sequence shown here is derived from an EMBL/GenBank/DDBJ whole genome shotgun (WGS) entry which is preliminary data.</text>
</comment>
<dbReference type="Proteomes" id="UP000436483">
    <property type="component" value="Unassembled WGS sequence"/>
</dbReference>
<dbReference type="FunFam" id="1.10.150.120:FF:000003">
    <property type="entry name" value="Carbon monoxide dehydrogenase, small subunit"/>
    <property type="match status" value="1"/>
</dbReference>
<dbReference type="InterPro" id="IPR001041">
    <property type="entry name" value="2Fe-2S_ferredoxin-type"/>
</dbReference>
<dbReference type="PROSITE" id="PS51085">
    <property type="entry name" value="2FE2S_FER_2"/>
    <property type="match status" value="1"/>
</dbReference>
<protein>
    <submittedName>
        <fullName evidence="7">2Fe-2S iron-sulfur cluster binding domain-containing protein</fullName>
    </submittedName>
</protein>
<reference evidence="7 8" key="2">
    <citation type="submission" date="2020-01" db="EMBL/GenBank/DDBJ databases">
        <title>Microvirga sp. nov., an arsenate reduction bacterium isolated from Tibet hotspring sediments.</title>
        <authorList>
            <person name="Xian W.-D."/>
            <person name="Li W.-J."/>
        </authorList>
    </citation>
    <scope>NUCLEOTIDE SEQUENCE [LARGE SCALE GENOMIC DNA]</scope>
    <source>
        <strain evidence="7 8">KCTC 23863</strain>
    </source>
</reference>
<name>A0A7X3MU92_9HYPH</name>
<evidence type="ECO:0000313" key="7">
    <source>
        <dbReference type="EMBL" id="MXQ13343.1"/>
    </source>
</evidence>
<evidence type="ECO:0000256" key="4">
    <source>
        <dbReference type="ARBA" id="ARBA00023004"/>
    </source>
</evidence>
<dbReference type="OrthoDB" id="9792018at2"/>
<keyword evidence="2" id="KW-0479">Metal-binding</keyword>
<dbReference type="CDD" id="cd00207">
    <property type="entry name" value="fer2"/>
    <property type="match status" value="1"/>
</dbReference>
<keyword evidence="5" id="KW-0411">Iron-sulfur</keyword>
<dbReference type="InterPro" id="IPR052914">
    <property type="entry name" value="Aldehyde_Oxdr_Iron-Sulfur"/>
</dbReference>
<dbReference type="PANTHER" id="PTHR45331">
    <property type="entry name" value="OXIDOREDUCTASE, IRON-SULPHUR BINDING SUBUNIT-RELATED-RELATED"/>
    <property type="match status" value="1"/>
</dbReference>
<dbReference type="Pfam" id="PF00111">
    <property type="entry name" value="Fer2"/>
    <property type="match status" value="1"/>
</dbReference>
<organism evidence="7 8">
    <name type="scientific">Microvirga makkahensis</name>
    <dbReference type="NCBI Taxonomy" id="1128670"/>
    <lineage>
        <taxon>Bacteria</taxon>
        <taxon>Pseudomonadati</taxon>
        <taxon>Pseudomonadota</taxon>
        <taxon>Alphaproteobacteria</taxon>
        <taxon>Hyphomicrobiales</taxon>
        <taxon>Methylobacteriaceae</taxon>
        <taxon>Microvirga</taxon>
    </lineage>
</organism>
<keyword evidence="8" id="KW-1185">Reference proteome</keyword>
<proteinExistence type="predicted"/>
<dbReference type="InterPro" id="IPR036884">
    <property type="entry name" value="2Fe-2S-bd_dom_sf"/>
</dbReference>
<dbReference type="SUPFAM" id="SSF54292">
    <property type="entry name" value="2Fe-2S ferredoxin-like"/>
    <property type="match status" value="1"/>
</dbReference>
<keyword evidence="1" id="KW-0001">2Fe-2S</keyword>
<dbReference type="PROSITE" id="PS00197">
    <property type="entry name" value="2FE2S_FER_1"/>
    <property type="match status" value="1"/>
</dbReference>
<dbReference type="InterPro" id="IPR036010">
    <property type="entry name" value="2Fe-2S_ferredoxin-like_sf"/>
</dbReference>
<accession>A0A7X3MU92</accession>
<sequence>MAGGAASLAAAPAAIAQPASSEGPPTAPTTRVRLVVNGSARDLKIDPRQSILDVLRETLDLTGTKKGCNQGACGACTVLVNGRRVTSCLTLAVMHDGAEITTIEGLARGDELHPLQAAFIEHDGFQCGFCTPGQIMSGVACIAEGHATSPEQIQFWMSGNICRCAAYPGIVAAVADAAGRT</sequence>
<dbReference type="RefSeq" id="WP_160886333.1">
    <property type="nucleotide sequence ID" value="NZ_WURB01000015.1"/>
</dbReference>
<dbReference type="GO" id="GO:0046872">
    <property type="term" value="F:metal ion binding"/>
    <property type="evidence" value="ECO:0007669"/>
    <property type="project" value="UniProtKB-KW"/>
</dbReference>
<evidence type="ECO:0000256" key="5">
    <source>
        <dbReference type="ARBA" id="ARBA00023014"/>
    </source>
</evidence>
<reference evidence="7 8" key="1">
    <citation type="submission" date="2019-12" db="EMBL/GenBank/DDBJ databases">
        <authorList>
            <person name="Yuan C.-G."/>
        </authorList>
    </citation>
    <scope>NUCLEOTIDE SEQUENCE [LARGE SCALE GENOMIC DNA]</scope>
    <source>
        <strain evidence="7 8">KCTC 23863</strain>
    </source>
</reference>
<evidence type="ECO:0000256" key="3">
    <source>
        <dbReference type="ARBA" id="ARBA00023002"/>
    </source>
</evidence>
<evidence type="ECO:0000256" key="1">
    <source>
        <dbReference type="ARBA" id="ARBA00022714"/>
    </source>
</evidence>
<dbReference type="EMBL" id="WURB01000015">
    <property type="protein sequence ID" value="MXQ13343.1"/>
    <property type="molecule type" value="Genomic_DNA"/>
</dbReference>
<dbReference type="InterPro" id="IPR002888">
    <property type="entry name" value="2Fe-2S-bd"/>
</dbReference>
<feature type="domain" description="2Fe-2S ferredoxin-type" evidence="6">
    <location>
        <begin position="30"/>
        <end position="106"/>
    </location>
</feature>
<dbReference type="AlphaFoldDB" id="A0A7X3MU92"/>
<dbReference type="Gene3D" id="3.10.20.30">
    <property type="match status" value="1"/>
</dbReference>
<dbReference type="InterPro" id="IPR012675">
    <property type="entry name" value="Beta-grasp_dom_sf"/>
</dbReference>
<keyword evidence="4" id="KW-0408">Iron</keyword>
<keyword evidence="3" id="KW-0560">Oxidoreductase</keyword>
<evidence type="ECO:0000256" key="2">
    <source>
        <dbReference type="ARBA" id="ARBA00022723"/>
    </source>
</evidence>
<evidence type="ECO:0000313" key="8">
    <source>
        <dbReference type="Proteomes" id="UP000436483"/>
    </source>
</evidence>
<dbReference type="Pfam" id="PF01799">
    <property type="entry name" value="Fer2_2"/>
    <property type="match status" value="1"/>
</dbReference>
<dbReference type="SUPFAM" id="SSF47741">
    <property type="entry name" value="CO dehydrogenase ISP C-domain like"/>
    <property type="match status" value="1"/>
</dbReference>